<dbReference type="OrthoDB" id="1732493at2759"/>
<evidence type="ECO:0000256" key="9">
    <source>
        <dbReference type="ARBA" id="ARBA00047811"/>
    </source>
</evidence>
<dbReference type="InterPro" id="IPR050108">
    <property type="entry name" value="CDK"/>
</dbReference>
<dbReference type="AlphaFoldDB" id="A0A3S3NXP7"/>
<dbReference type="Gene3D" id="1.10.510.10">
    <property type="entry name" value="Transferase(Phosphotransferase) domain 1"/>
    <property type="match status" value="1"/>
</dbReference>
<keyword evidence="6" id="KW-0547">Nucleotide-binding</keyword>
<dbReference type="GO" id="GO:0051445">
    <property type="term" value="P:regulation of meiotic cell cycle"/>
    <property type="evidence" value="ECO:0007669"/>
    <property type="project" value="TreeGrafter"/>
</dbReference>
<dbReference type="Gene3D" id="3.30.200.20">
    <property type="entry name" value="Phosphorylase Kinase, domain 1"/>
    <property type="match status" value="1"/>
</dbReference>
<keyword evidence="7" id="KW-0418">Kinase</keyword>
<dbReference type="Proteomes" id="UP000283530">
    <property type="component" value="Unassembled WGS sequence"/>
</dbReference>
<dbReference type="GO" id="GO:0005524">
    <property type="term" value="F:ATP binding"/>
    <property type="evidence" value="ECO:0007669"/>
    <property type="project" value="UniProtKB-KW"/>
</dbReference>
<dbReference type="PANTHER" id="PTHR24056:SF548">
    <property type="entry name" value="CYCLIN-DEPENDENT KINASE A-1"/>
    <property type="match status" value="1"/>
</dbReference>
<comment type="similarity">
    <text evidence="1">Belongs to the protein kinase superfamily. CMGC Ser/Thr protein kinase family. CDC2/CDKX subfamily.</text>
</comment>
<dbReference type="STRING" id="337451.A0A3S3NXP7"/>
<keyword evidence="3" id="KW-0723">Serine/threonine-protein kinase</keyword>
<dbReference type="InterPro" id="IPR011009">
    <property type="entry name" value="Kinase-like_dom_sf"/>
</dbReference>
<evidence type="ECO:0000256" key="5">
    <source>
        <dbReference type="ARBA" id="ARBA00022679"/>
    </source>
</evidence>
<dbReference type="EMBL" id="QPKB01000002">
    <property type="protein sequence ID" value="RWR77236.1"/>
    <property type="molecule type" value="Genomic_DNA"/>
</dbReference>
<dbReference type="GO" id="GO:0005634">
    <property type="term" value="C:nucleus"/>
    <property type="evidence" value="ECO:0007669"/>
    <property type="project" value="TreeGrafter"/>
</dbReference>
<proteinExistence type="inferred from homology"/>
<dbReference type="GO" id="GO:0051301">
    <property type="term" value="P:cell division"/>
    <property type="evidence" value="ECO:0007669"/>
    <property type="project" value="UniProtKB-KW"/>
</dbReference>
<keyword evidence="12" id="KW-0131">Cell cycle</keyword>
<dbReference type="PROSITE" id="PS50011">
    <property type="entry name" value="PROTEIN_KINASE_DOM"/>
    <property type="match status" value="1"/>
</dbReference>
<comment type="catalytic activity">
    <reaction evidence="10">
        <text>L-seryl-[protein] + ATP = O-phospho-L-seryl-[protein] + ADP + H(+)</text>
        <dbReference type="Rhea" id="RHEA:17989"/>
        <dbReference type="Rhea" id="RHEA-COMP:9863"/>
        <dbReference type="Rhea" id="RHEA-COMP:11604"/>
        <dbReference type="ChEBI" id="CHEBI:15378"/>
        <dbReference type="ChEBI" id="CHEBI:29999"/>
        <dbReference type="ChEBI" id="CHEBI:30616"/>
        <dbReference type="ChEBI" id="CHEBI:83421"/>
        <dbReference type="ChEBI" id="CHEBI:456216"/>
        <dbReference type="EC" id="2.7.11.22"/>
    </reaction>
</comment>
<keyword evidence="4" id="KW-0597">Phosphoprotein</keyword>
<evidence type="ECO:0000256" key="10">
    <source>
        <dbReference type="ARBA" id="ARBA00048367"/>
    </source>
</evidence>
<dbReference type="PROSITE" id="PS00108">
    <property type="entry name" value="PROTEIN_KINASE_ST"/>
    <property type="match status" value="1"/>
</dbReference>
<organism evidence="12 13">
    <name type="scientific">Cinnamomum micranthum f. kanehirae</name>
    <dbReference type="NCBI Taxonomy" id="337451"/>
    <lineage>
        <taxon>Eukaryota</taxon>
        <taxon>Viridiplantae</taxon>
        <taxon>Streptophyta</taxon>
        <taxon>Embryophyta</taxon>
        <taxon>Tracheophyta</taxon>
        <taxon>Spermatophyta</taxon>
        <taxon>Magnoliopsida</taxon>
        <taxon>Magnoliidae</taxon>
        <taxon>Laurales</taxon>
        <taxon>Lauraceae</taxon>
        <taxon>Cinnamomum</taxon>
    </lineage>
</organism>
<dbReference type="EC" id="2.7.11.22" evidence="2"/>
<evidence type="ECO:0000256" key="1">
    <source>
        <dbReference type="ARBA" id="ARBA00006485"/>
    </source>
</evidence>
<feature type="domain" description="Protein kinase" evidence="11">
    <location>
        <begin position="84"/>
        <end position="362"/>
    </location>
</feature>
<comment type="caution">
    <text evidence="12">The sequence shown here is derived from an EMBL/GenBank/DDBJ whole genome shotgun (WGS) entry which is preliminary data.</text>
</comment>
<evidence type="ECO:0000256" key="3">
    <source>
        <dbReference type="ARBA" id="ARBA00022527"/>
    </source>
</evidence>
<keyword evidence="8" id="KW-0067">ATP-binding</keyword>
<evidence type="ECO:0000256" key="7">
    <source>
        <dbReference type="ARBA" id="ARBA00022777"/>
    </source>
</evidence>
<dbReference type="GO" id="GO:0030332">
    <property type="term" value="F:cyclin binding"/>
    <property type="evidence" value="ECO:0007669"/>
    <property type="project" value="TreeGrafter"/>
</dbReference>
<dbReference type="InterPro" id="IPR000719">
    <property type="entry name" value="Prot_kinase_dom"/>
</dbReference>
<sequence length="367" mass="42173">MNLPLSFVQILKNLQLSNINLLQYKEIENLFPDPLVAQDDLKVLDGLSSSAREREIKGKTEESNRLHRLTRHFFKDTIQMDRYVITEKKIGEGTDDVFYEARDLETNETVAIKRIQDDGGIPKEAFRQLAIREIPHRNIVRLKNVVHSAGMLYLVFEHMDLDLKTYMDSCPDFAKDPRLIKRFLYQILVGVTYCHSRRFLHRDLKPQNLLIDHTNELKLANFGLARSFGIPVRSFTPKVSTLWYSAPEILLGSRFYHTPVDVWSVGCIFAEMVNQKPLFPGVTEIDELHKIFSILGSPTEETWPGVTQLPDFKSNLAKFPAKDLATVVPGLEPAGIDLLSKMLHLEPLGRIKARIALDHDYFKDLEF</sequence>
<protein>
    <recommendedName>
        <fullName evidence="2">cyclin-dependent kinase</fullName>
        <ecNumber evidence="2">2.7.11.22</ecNumber>
    </recommendedName>
</protein>
<dbReference type="GO" id="GO:0010389">
    <property type="term" value="P:regulation of G2/M transition of mitotic cell cycle"/>
    <property type="evidence" value="ECO:0007669"/>
    <property type="project" value="TreeGrafter"/>
</dbReference>
<dbReference type="GO" id="GO:0005737">
    <property type="term" value="C:cytoplasm"/>
    <property type="evidence" value="ECO:0007669"/>
    <property type="project" value="TreeGrafter"/>
</dbReference>
<comment type="catalytic activity">
    <reaction evidence="9">
        <text>L-threonyl-[protein] + ATP = O-phospho-L-threonyl-[protein] + ADP + H(+)</text>
        <dbReference type="Rhea" id="RHEA:46608"/>
        <dbReference type="Rhea" id="RHEA-COMP:11060"/>
        <dbReference type="Rhea" id="RHEA-COMP:11605"/>
        <dbReference type="ChEBI" id="CHEBI:15378"/>
        <dbReference type="ChEBI" id="CHEBI:30013"/>
        <dbReference type="ChEBI" id="CHEBI:30616"/>
        <dbReference type="ChEBI" id="CHEBI:61977"/>
        <dbReference type="ChEBI" id="CHEBI:456216"/>
        <dbReference type="EC" id="2.7.11.22"/>
    </reaction>
</comment>
<evidence type="ECO:0000256" key="8">
    <source>
        <dbReference type="ARBA" id="ARBA00022840"/>
    </source>
</evidence>
<evidence type="ECO:0000313" key="13">
    <source>
        <dbReference type="Proteomes" id="UP000283530"/>
    </source>
</evidence>
<dbReference type="GO" id="GO:0000082">
    <property type="term" value="P:G1/S transition of mitotic cell cycle"/>
    <property type="evidence" value="ECO:0007669"/>
    <property type="project" value="TreeGrafter"/>
</dbReference>
<dbReference type="Pfam" id="PF00069">
    <property type="entry name" value="Pkinase"/>
    <property type="match status" value="1"/>
</dbReference>
<gene>
    <name evidence="12" type="ORF">CKAN_00571500</name>
</gene>
<evidence type="ECO:0000256" key="6">
    <source>
        <dbReference type="ARBA" id="ARBA00022741"/>
    </source>
</evidence>
<keyword evidence="13" id="KW-1185">Reference proteome</keyword>
<dbReference type="GO" id="GO:0007165">
    <property type="term" value="P:signal transduction"/>
    <property type="evidence" value="ECO:0007669"/>
    <property type="project" value="TreeGrafter"/>
</dbReference>
<dbReference type="GO" id="GO:0004693">
    <property type="term" value="F:cyclin-dependent protein serine/threonine kinase activity"/>
    <property type="evidence" value="ECO:0007669"/>
    <property type="project" value="UniProtKB-EC"/>
</dbReference>
<dbReference type="SMART" id="SM00220">
    <property type="entry name" value="S_TKc"/>
    <property type="match status" value="1"/>
</dbReference>
<evidence type="ECO:0000256" key="2">
    <source>
        <dbReference type="ARBA" id="ARBA00012425"/>
    </source>
</evidence>
<dbReference type="GO" id="GO:0000307">
    <property type="term" value="C:cyclin-dependent protein kinase holoenzyme complex"/>
    <property type="evidence" value="ECO:0007669"/>
    <property type="project" value="TreeGrafter"/>
</dbReference>
<reference evidence="12 13" key="1">
    <citation type="journal article" date="2019" name="Nat. Plants">
        <title>Stout camphor tree genome fills gaps in understanding of flowering plant genome evolution.</title>
        <authorList>
            <person name="Chaw S.M."/>
            <person name="Liu Y.C."/>
            <person name="Wu Y.W."/>
            <person name="Wang H.Y."/>
            <person name="Lin C.I."/>
            <person name="Wu C.S."/>
            <person name="Ke H.M."/>
            <person name="Chang L.Y."/>
            <person name="Hsu C.Y."/>
            <person name="Yang H.T."/>
            <person name="Sudianto E."/>
            <person name="Hsu M.H."/>
            <person name="Wu K.P."/>
            <person name="Wang L.N."/>
            <person name="Leebens-Mack J.H."/>
            <person name="Tsai I.J."/>
        </authorList>
    </citation>
    <scope>NUCLEOTIDE SEQUENCE [LARGE SCALE GENOMIC DNA]</scope>
    <source>
        <strain evidence="13">cv. Chaw 1501</strain>
        <tissue evidence="12">Young leaves</tissue>
    </source>
</reference>
<accession>A0A3S3NXP7</accession>
<dbReference type="GO" id="GO:0010468">
    <property type="term" value="P:regulation of gene expression"/>
    <property type="evidence" value="ECO:0007669"/>
    <property type="project" value="TreeGrafter"/>
</dbReference>
<dbReference type="SUPFAM" id="SSF56112">
    <property type="entry name" value="Protein kinase-like (PK-like)"/>
    <property type="match status" value="1"/>
</dbReference>
<evidence type="ECO:0000259" key="11">
    <source>
        <dbReference type="PROSITE" id="PS50011"/>
    </source>
</evidence>
<dbReference type="InterPro" id="IPR008271">
    <property type="entry name" value="Ser/Thr_kinase_AS"/>
</dbReference>
<name>A0A3S3NXP7_9MAGN</name>
<keyword evidence="5" id="KW-0808">Transferase</keyword>
<evidence type="ECO:0000313" key="12">
    <source>
        <dbReference type="EMBL" id="RWR77236.1"/>
    </source>
</evidence>
<keyword evidence="12" id="KW-0132">Cell division</keyword>
<dbReference type="FunFam" id="1.10.510.10:FF:000574">
    <property type="entry name" value="Cell division related protein kinase 2"/>
    <property type="match status" value="1"/>
</dbReference>
<dbReference type="PANTHER" id="PTHR24056">
    <property type="entry name" value="CELL DIVISION PROTEIN KINASE"/>
    <property type="match status" value="1"/>
</dbReference>
<evidence type="ECO:0000256" key="4">
    <source>
        <dbReference type="ARBA" id="ARBA00022553"/>
    </source>
</evidence>